<evidence type="ECO:0000256" key="4">
    <source>
        <dbReference type="ARBA" id="ARBA00022980"/>
    </source>
</evidence>
<evidence type="ECO:0000256" key="8">
    <source>
        <dbReference type="ARBA" id="ARBA00035425"/>
    </source>
</evidence>
<dbReference type="GO" id="GO:0003735">
    <property type="term" value="F:structural constituent of ribosome"/>
    <property type="evidence" value="ECO:0007669"/>
    <property type="project" value="InterPro"/>
</dbReference>
<protein>
    <recommendedName>
        <fullName evidence="7">Large ribosomal subunit protein mL52</fullName>
    </recommendedName>
    <alternativeName>
        <fullName evidence="8">39S ribosomal protein L52, mitochondrial</fullName>
    </alternativeName>
</protein>
<evidence type="ECO:0000256" key="5">
    <source>
        <dbReference type="ARBA" id="ARBA00023128"/>
    </source>
</evidence>
<dbReference type="InterPro" id="IPR034596">
    <property type="entry name" value="Ribosomal_mL52"/>
</dbReference>
<comment type="similarity">
    <text evidence="2">Belongs to the mitochondrion-specific ribosomal protein mL52 family.</text>
</comment>
<dbReference type="GO" id="GO:0032543">
    <property type="term" value="P:mitochondrial translation"/>
    <property type="evidence" value="ECO:0007669"/>
    <property type="project" value="InterPro"/>
</dbReference>
<evidence type="ECO:0000313" key="11">
    <source>
        <dbReference type="RefSeq" id="XP_034250083.1"/>
    </source>
</evidence>
<reference evidence="11" key="1">
    <citation type="submission" date="2025-08" db="UniProtKB">
        <authorList>
            <consortium name="RefSeq"/>
        </authorList>
    </citation>
    <scope>IDENTIFICATION</scope>
    <source>
        <tissue evidence="11">Total insect</tissue>
    </source>
</reference>
<dbReference type="PANTHER" id="PTHR34090:SF1">
    <property type="entry name" value="LARGE RIBOSOMAL SUBUNIT PROTEIN ML52"/>
    <property type="match status" value="1"/>
</dbReference>
<keyword evidence="3" id="KW-0809">Transit peptide</keyword>
<feature type="region of interest" description="Disordered" evidence="9">
    <location>
        <begin position="103"/>
        <end position="132"/>
    </location>
</feature>
<dbReference type="PANTHER" id="PTHR34090">
    <property type="entry name" value="39S RIBOSOMAL PROTEIN L52, MITOCHONDRIAL"/>
    <property type="match status" value="1"/>
</dbReference>
<keyword evidence="5" id="KW-0496">Mitochondrion</keyword>
<organism evidence="11">
    <name type="scientific">Thrips palmi</name>
    <name type="common">Melon thrips</name>
    <dbReference type="NCBI Taxonomy" id="161013"/>
    <lineage>
        <taxon>Eukaryota</taxon>
        <taxon>Metazoa</taxon>
        <taxon>Ecdysozoa</taxon>
        <taxon>Arthropoda</taxon>
        <taxon>Hexapoda</taxon>
        <taxon>Insecta</taxon>
        <taxon>Pterygota</taxon>
        <taxon>Neoptera</taxon>
        <taxon>Paraneoptera</taxon>
        <taxon>Thysanoptera</taxon>
        <taxon>Terebrantia</taxon>
        <taxon>Thripoidea</taxon>
        <taxon>Thripidae</taxon>
        <taxon>Thrips</taxon>
    </lineage>
</organism>
<dbReference type="RefSeq" id="XP_034250083.1">
    <property type="nucleotide sequence ID" value="XM_034394192.1"/>
</dbReference>
<accession>A0A6P8ZXE5</accession>
<name>A0A6P8ZXE5_THRPL</name>
<keyword evidence="10" id="KW-1185">Reference proteome</keyword>
<sequence length="132" mass="15182">MMLRLTRNLLPASGSSGLRFTSFRAAITHYEFREKLGLPSRLNRTRELQEYKDYSFNDGRVTPVTPGQLKKIKIQRDLAASAVRQLKEIKFIQNRHSMKVQGRLDEKQHIINSKLKPKGDALANKSKKSSKE</sequence>
<dbReference type="AlphaFoldDB" id="A0A6P8ZXE5"/>
<dbReference type="Pfam" id="PF18699">
    <property type="entry name" value="MRPL52"/>
    <property type="match status" value="1"/>
</dbReference>
<evidence type="ECO:0000256" key="2">
    <source>
        <dbReference type="ARBA" id="ARBA00007232"/>
    </source>
</evidence>
<evidence type="ECO:0000256" key="1">
    <source>
        <dbReference type="ARBA" id="ARBA00004173"/>
    </source>
</evidence>
<dbReference type="FunCoup" id="A0A6P8ZXE5">
    <property type="interactions" value="345"/>
</dbReference>
<dbReference type="InParanoid" id="A0A6P8ZXE5"/>
<evidence type="ECO:0000313" key="10">
    <source>
        <dbReference type="Proteomes" id="UP000515158"/>
    </source>
</evidence>
<keyword evidence="4" id="KW-0689">Ribosomal protein</keyword>
<keyword evidence="6" id="KW-0687">Ribonucleoprotein</keyword>
<comment type="subcellular location">
    <subcellularLocation>
        <location evidence="1">Mitochondrion</location>
    </subcellularLocation>
</comment>
<evidence type="ECO:0000256" key="3">
    <source>
        <dbReference type="ARBA" id="ARBA00022946"/>
    </source>
</evidence>
<evidence type="ECO:0000256" key="6">
    <source>
        <dbReference type="ARBA" id="ARBA00023274"/>
    </source>
</evidence>
<proteinExistence type="inferred from homology"/>
<evidence type="ECO:0000256" key="9">
    <source>
        <dbReference type="SAM" id="MobiDB-lite"/>
    </source>
</evidence>
<dbReference type="Proteomes" id="UP000515158">
    <property type="component" value="Unplaced"/>
</dbReference>
<evidence type="ECO:0000256" key="7">
    <source>
        <dbReference type="ARBA" id="ARBA00035181"/>
    </source>
</evidence>
<dbReference type="GeneID" id="117650636"/>
<gene>
    <name evidence="11" type="primary">LOC117650636</name>
</gene>
<dbReference type="GO" id="GO:0005762">
    <property type="term" value="C:mitochondrial large ribosomal subunit"/>
    <property type="evidence" value="ECO:0007669"/>
    <property type="project" value="InterPro"/>
</dbReference>
<dbReference type="KEGG" id="tpal:117650636"/>
<dbReference type="OrthoDB" id="10249237at2759"/>